<dbReference type="eggNOG" id="KOG3720">
    <property type="taxonomic scope" value="Eukaryota"/>
</dbReference>
<dbReference type="KEGG" id="tet:TTHERM_000930819"/>
<dbReference type="RefSeq" id="XP_012655934.1">
    <property type="nucleotide sequence ID" value="XM_012800480.1"/>
</dbReference>
<sequence>MNIVKEDQLKKQILIKIEQEADLKKVAVFLSYHNNYKEVNLQYGPKINNICVRRIRRTINKWNQNIKEENKAQTVNLYLSLQVFDIYQMINLIKYAEKQSALNRNFHIYIEKQDQSAWKIESLSIQFDFNEDSIYFYNENKSQEMGHKFIRAYWNKTISQQKNSQVEELDYTQLISQLAKLQTVFKCINLNKIYLATSMKKIKLQFEGFDLKKSNFFPSPQQLWNHFYHGIITNSKNRISLQELNVEFEILGCQDDQLFNNRIQHQLETLPNLIRVVISYKLKQNIQLQNSTQQNDVLISLKLLINTVQTVIKRGSQQIQYFVGKISTSNSKKKVNILKIQMSRNNQYNNWQQGIFKLRNKAQYLKSKENLDTFMQLFYLVKQNVLLNVQKLKIYIQEFQNIQKNYQRVFHNKDSEDHSLKFYQDLFHLKLYNTKLIRYNLILCEESFHLKMKIQEFHHFIKYADNNNNSSFNFNCTDRFRSSKLLYHFLDTIFTKSMKNLPKNALFYNFVEMNKMIEDNDKIIVEKHSQKLKLIQQNNLNLIKEESNISEDQLNFNDTDENPRDKSALKIQQSIKKPHSFILDYKNKTQNKILNSQGSLNFIDNLEQNNLKENGKKLEINKSNTVYEFGANQKSKAQLEVNQSFINIPKDDLECNNQQEKYLKEFQLEIECVDSYERFEDFLQNTLSNMMSAHTQNVKIIIRDSNFYEKINNNNQNGNSKPIIQNIYFDIFNKILSKMNVWPEQQINLQLFQRKICQFAIILQKNYFQICNVAQNELINVEMTITNDASLIKQIQSSGLMQERMKQSKFEIKSQQENAQQNIANIYSYLQRMYRFLVQNKNWAFAQEFQQMINCLGYKIYELHIQYQSFENLQNQESVLNHVMNLNTQQISLVYINIQQQNNQNNINKNFIQWLDLLIQSRLPAVNINQTGKMKQSQKSILTNSSMQNLPIIQFNVQQIQLAFNPRRQLLISKWLSNNQTQLEKDIIAVLETKFGSCIKMITTAQCGLTHKNKQKNNIMDNENSKNLEEFEINFNLNMSVIVAKVQQDNQQEIQSIRPGLCFNFIKIFSKMKYMELIVNPKNSKFQCQLGQRLQQMNEIIDLKIHFTKNPQANWEEYTLIEYLGFLRAKLLHIEVLDEERDLKFVDQSKSVFYNLLTLQNLVSFQIRVEQNNDPTVNAKYKLRHFDFLQPFLYIPKNLLTFQVITPHKKINDQFNFNKRYLIQLSIKSIYKLKIFRKDIIYQIIDFYL</sequence>
<protein>
    <submittedName>
        <fullName evidence="1">Uncharacterized protein</fullName>
    </submittedName>
</protein>
<dbReference type="GeneID" id="24441123"/>
<reference evidence="2" key="1">
    <citation type="journal article" date="2006" name="PLoS Biol.">
        <title>Macronuclear genome sequence of the ciliate Tetrahymena thermophila, a model eukaryote.</title>
        <authorList>
            <person name="Eisen J.A."/>
            <person name="Coyne R.S."/>
            <person name="Wu M."/>
            <person name="Wu D."/>
            <person name="Thiagarajan M."/>
            <person name="Wortman J.R."/>
            <person name="Badger J.H."/>
            <person name="Ren Q."/>
            <person name="Amedeo P."/>
            <person name="Jones K.M."/>
            <person name="Tallon L.J."/>
            <person name="Delcher A.L."/>
            <person name="Salzberg S.L."/>
            <person name="Silva J.C."/>
            <person name="Haas B.J."/>
            <person name="Majoros W.H."/>
            <person name="Farzad M."/>
            <person name="Carlton J.M."/>
            <person name="Smith R.K. Jr."/>
            <person name="Garg J."/>
            <person name="Pearlman R.E."/>
            <person name="Karrer K.M."/>
            <person name="Sun L."/>
            <person name="Manning G."/>
            <person name="Elde N.C."/>
            <person name="Turkewitz A.P."/>
            <person name="Asai D.J."/>
            <person name="Wilkes D.E."/>
            <person name="Wang Y."/>
            <person name="Cai H."/>
            <person name="Collins K."/>
            <person name="Stewart B.A."/>
            <person name="Lee S.R."/>
            <person name="Wilamowska K."/>
            <person name="Weinberg Z."/>
            <person name="Ruzzo W.L."/>
            <person name="Wloga D."/>
            <person name="Gaertig J."/>
            <person name="Frankel J."/>
            <person name="Tsao C.-C."/>
            <person name="Gorovsky M.A."/>
            <person name="Keeling P.J."/>
            <person name="Waller R.F."/>
            <person name="Patron N.J."/>
            <person name="Cherry J.M."/>
            <person name="Stover N.A."/>
            <person name="Krieger C.J."/>
            <person name="del Toro C."/>
            <person name="Ryder H.F."/>
            <person name="Williamson S.C."/>
            <person name="Barbeau R.A."/>
            <person name="Hamilton E.P."/>
            <person name="Orias E."/>
        </authorList>
    </citation>
    <scope>NUCLEOTIDE SEQUENCE [LARGE SCALE GENOMIC DNA]</scope>
    <source>
        <strain evidence="2">SB210</strain>
    </source>
</reference>
<proteinExistence type="predicted"/>
<name>W7X588_TETTS</name>
<keyword evidence="2" id="KW-1185">Reference proteome</keyword>
<accession>W7X588</accession>
<evidence type="ECO:0000313" key="1">
    <source>
        <dbReference type="EMBL" id="EWS71523.1"/>
    </source>
</evidence>
<dbReference type="EMBL" id="GG662368">
    <property type="protein sequence ID" value="EWS71523.1"/>
    <property type="molecule type" value="Genomic_DNA"/>
</dbReference>
<evidence type="ECO:0000313" key="2">
    <source>
        <dbReference type="Proteomes" id="UP000009168"/>
    </source>
</evidence>
<gene>
    <name evidence="1" type="ORF">TTHERM_000930819</name>
</gene>
<dbReference type="AlphaFoldDB" id="W7X588"/>
<dbReference type="InParanoid" id="W7X588"/>
<organism evidence="1 2">
    <name type="scientific">Tetrahymena thermophila (strain SB210)</name>
    <dbReference type="NCBI Taxonomy" id="312017"/>
    <lineage>
        <taxon>Eukaryota</taxon>
        <taxon>Sar</taxon>
        <taxon>Alveolata</taxon>
        <taxon>Ciliophora</taxon>
        <taxon>Intramacronucleata</taxon>
        <taxon>Oligohymenophorea</taxon>
        <taxon>Hymenostomatida</taxon>
        <taxon>Tetrahymenina</taxon>
        <taxon>Tetrahymenidae</taxon>
        <taxon>Tetrahymena</taxon>
    </lineage>
</organism>
<dbReference type="Proteomes" id="UP000009168">
    <property type="component" value="Unassembled WGS sequence"/>
</dbReference>